<organism evidence="7 8">
    <name type="scientific">Paraburkholderia pallida</name>
    <dbReference type="NCBI Taxonomy" id="2547399"/>
    <lineage>
        <taxon>Bacteria</taxon>
        <taxon>Pseudomonadati</taxon>
        <taxon>Pseudomonadota</taxon>
        <taxon>Betaproteobacteria</taxon>
        <taxon>Burkholderiales</taxon>
        <taxon>Burkholderiaceae</taxon>
        <taxon>Paraburkholderia</taxon>
    </lineage>
</organism>
<dbReference type="GO" id="GO:0005886">
    <property type="term" value="C:plasma membrane"/>
    <property type="evidence" value="ECO:0007669"/>
    <property type="project" value="UniProtKB-SubCell"/>
</dbReference>
<name>A0A4P7DBC3_9BURK</name>
<evidence type="ECO:0000256" key="4">
    <source>
        <dbReference type="ARBA" id="ARBA00022989"/>
    </source>
</evidence>
<comment type="subcellular location">
    <subcellularLocation>
        <location evidence="1">Cell membrane</location>
        <topology evidence="1">Multi-pass membrane protein</topology>
    </subcellularLocation>
</comment>
<dbReference type="InterPro" id="IPR043428">
    <property type="entry name" value="LivM-like"/>
</dbReference>
<evidence type="ECO:0000256" key="6">
    <source>
        <dbReference type="SAM" id="Phobius"/>
    </source>
</evidence>
<dbReference type="KEGG" id="ppai:E1956_43930"/>
<dbReference type="CDD" id="cd06581">
    <property type="entry name" value="TM_PBP1_LivM_like"/>
    <property type="match status" value="1"/>
</dbReference>
<dbReference type="PANTHER" id="PTHR30482">
    <property type="entry name" value="HIGH-AFFINITY BRANCHED-CHAIN AMINO ACID TRANSPORT SYSTEM PERMEASE"/>
    <property type="match status" value="1"/>
</dbReference>
<gene>
    <name evidence="7" type="ORF">E1956_43930</name>
</gene>
<evidence type="ECO:0000313" key="7">
    <source>
        <dbReference type="EMBL" id="QBR04102.1"/>
    </source>
</evidence>
<evidence type="ECO:0000256" key="2">
    <source>
        <dbReference type="ARBA" id="ARBA00022475"/>
    </source>
</evidence>
<sequence>MTRLFRSVRSMLSRRDLQRDRGSATSIGTTHRDAVRYFDSRARVSRWECAFWLAWIALFFVPESNLVLLTQILVWGLFALSLDLLLGYRGIASLGQAAFFGIGAYTAGFLGRYGWTEPISGLMVAGATAGLAGLATGHIVRKLHGVGLLMVTLGLNMILFDFVERSTSLTGGDDGLQGIDIAPVLGVFRFDMVGRTAYLYTFFVVLLCFLVVRALVKSSFGLSLLGARENSRRMVMLGTPIDRDVTVVFGMSAMLAGIAGALLTQTSQFVSPEVLAFTRSADVLVMLVIGGAAVLYGGFIGAAVFILLRDQLAAFNPIYWYFWIGLLLVLIVTMFRKGILPTLAGRFAQWWGARA</sequence>
<keyword evidence="5 6" id="KW-0472">Membrane</keyword>
<feature type="transmembrane region" description="Helical" evidence="6">
    <location>
        <begin position="245"/>
        <end position="263"/>
    </location>
</feature>
<evidence type="ECO:0000313" key="8">
    <source>
        <dbReference type="Proteomes" id="UP000295727"/>
    </source>
</evidence>
<protein>
    <submittedName>
        <fullName evidence="7">Branched-chain amino acid ABC transporter permease</fullName>
    </submittedName>
</protein>
<feature type="transmembrane region" description="Helical" evidence="6">
    <location>
        <begin position="98"/>
        <end position="115"/>
    </location>
</feature>
<dbReference type="AlphaFoldDB" id="A0A4P7DBC3"/>
<geneLocation type="plasmid" evidence="7 8">
    <name>unnamed1</name>
</geneLocation>
<keyword evidence="3 6" id="KW-0812">Transmembrane</keyword>
<dbReference type="GO" id="GO:0015658">
    <property type="term" value="F:branched-chain amino acid transmembrane transporter activity"/>
    <property type="evidence" value="ECO:0007669"/>
    <property type="project" value="InterPro"/>
</dbReference>
<dbReference type="OrthoDB" id="9034298at2"/>
<feature type="transmembrane region" description="Helical" evidence="6">
    <location>
        <begin position="283"/>
        <end position="308"/>
    </location>
</feature>
<dbReference type="InterPro" id="IPR001851">
    <property type="entry name" value="ABC_transp_permease"/>
</dbReference>
<proteinExistence type="predicted"/>
<dbReference type="Proteomes" id="UP000295727">
    <property type="component" value="Plasmid unnamed1"/>
</dbReference>
<feature type="transmembrane region" description="Helical" evidence="6">
    <location>
        <begin position="121"/>
        <end position="139"/>
    </location>
</feature>
<evidence type="ECO:0000256" key="3">
    <source>
        <dbReference type="ARBA" id="ARBA00022692"/>
    </source>
</evidence>
<dbReference type="EMBL" id="CP038152">
    <property type="protein sequence ID" value="QBR04102.1"/>
    <property type="molecule type" value="Genomic_DNA"/>
</dbReference>
<keyword evidence="7" id="KW-0614">Plasmid</keyword>
<accession>A0A4P7DBC3</accession>
<keyword evidence="4 6" id="KW-1133">Transmembrane helix</keyword>
<dbReference type="PANTHER" id="PTHR30482:SF17">
    <property type="entry name" value="ABC TRANSPORTER ATP-BINDING PROTEIN"/>
    <property type="match status" value="1"/>
</dbReference>
<keyword evidence="2" id="KW-1003">Cell membrane</keyword>
<feature type="transmembrane region" description="Helical" evidence="6">
    <location>
        <begin position="197"/>
        <end position="225"/>
    </location>
</feature>
<feature type="transmembrane region" description="Helical" evidence="6">
    <location>
        <begin position="320"/>
        <end position="339"/>
    </location>
</feature>
<keyword evidence="8" id="KW-1185">Reference proteome</keyword>
<dbReference type="Pfam" id="PF02653">
    <property type="entry name" value="BPD_transp_2"/>
    <property type="match status" value="1"/>
</dbReference>
<evidence type="ECO:0000256" key="1">
    <source>
        <dbReference type="ARBA" id="ARBA00004651"/>
    </source>
</evidence>
<reference evidence="7 8" key="1">
    <citation type="submission" date="2019-03" db="EMBL/GenBank/DDBJ databases">
        <title>Paraburkholderia sp. 7MH5, isolated from subtropical forest soil.</title>
        <authorList>
            <person name="Gao Z.-H."/>
            <person name="Qiu L.-H."/>
        </authorList>
    </citation>
    <scope>NUCLEOTIDE SEQUENCE [LARGE SCALE GENOMIC DNA]</scope>
    <source>
        <strain evidence="7 8">7MH5</strain>
        <plasmid evidence="7 8">unnamed1</plasmid>
    </source>
</reference>
<evidence type="ECO:0000256" key="5">
    <source>
        <dbReference type="ARBA" id="ARBA00023136"/>
    </source>
</evidence>